<dbReference type="AlphaFoldDB" id="A0A5K8A2F9"/>
<dbReference type="RefSeq" id="WP_155325856.1">
    <property type="nucleotide sequence ID" value="NZ_AP021876.1"/>
</dbReference>
<organism evidence="2 3">
    <name type="scientific">Desulfosarcina ovata subsp. sediminis</name>
    <dbReference type="NCBI Taxonomy" id="885957"/>
    <lineage>
        <taxon>Bacteria</taxon>
        <taxon>Pseudomonadati</taxon>
        <taxon>Thermodesulfobacteriota</taxon>
        <taxon>Desulfobacteria</taxon>
        <taxon>Desulfobacterales</taxon>
        <taxon>Desulfosarcinaceae</taxon>
        <taxon>Desulfosarcina</taxon>
    </lineage>
</organism>
<evidence type="ECO:0000313" key="3">
    <source>
        <dbReference type="Proteomes" id="UP000425960"/>
    </source>
</evidence>
<name>A0A5K8A2F9_9BACT</name>
<keyword evidence="1" id="KW-0812">Transmembrane</keyword>
<gene>
    <name evidence="2" type="ORF">DSCO28_71970</name>
</gene>
<accession>A0A5K8A2F9</accession>
<evidence type="ECO:0008006" key="4">
    <source>
        <dbReference type="Google" id="ProtNLM"/>
    </source>
</evidence>
<sequence length="205" mass="23564">MAAIKCENCGKMISNKGKTCPYCNIPLALPKKKSVFPKWVVVVISLVLLAASISFVAYSRYQYKQKRINENFDFSMRMISGDLFRMAQKSDLIVVEINNAWREAIFSETNKRDFNEAIVDVKESRSEDIKELIKLSISIEKSLKETVIPEGKQLQFDKIKEFYLLVSRYSEMAISPSGSLMLYSEKHKELIDDIKSAIKELKLMI</sequence>
<keyword evidence="1" id="KW-0472">Membrane</keyword>
<dbReference type="Proteomes" id="UP000425960">
    <property type="component" value="Chromosome"/>
</dbReference>
<proteinExistence type="predicted"/>
<protein>
    <recommendedName>
        <fullName evidence="4">Zinc ribbon domain-containing protein</fullName>
    </recommendedName>
</protein>
<reference evidence="2 3" key="1">
    <citation type="submission" date="2019-11" db="EMBL/GenBank/DDBJ databases">
        <title>Comparative genomics of hydrocarbon-degrading Desulfosarcina strains.</title>
        <authorList>
            <person name="Watanabe M."/>
            <person name="Kojima H."/>
            <person name="Fukui M."/>
        </authorList>
    </citation>
    <scope>NUCLEOTIDE SEQUENCE [LARGE SCALE GENOMIC DNA]</scope>
    <source>
        <strain evidence="2 3">28bB2T</strain>
    </source>
</reference>
<evidence type="ECO:0000256" key="1">
    <source>
        <dbReference type="SAM" id="Phobius"/>
    </source>
</evidence>
<feature type="transmembrane region" description="Helical" evidence="1">
    <location>
        <begin position="39"/>
        <end position="58"/>
    </location>
</feature>
<dbReference type="EMBL" id="AP021876">
    <property type="protein sequence ID" value="BBO86631.1"/>
    <property type="molecule type" value="Genomic_DNA"/>
</dbReference>
<dbReference type="KEGG" id="dov:DSCO28_71970"/>
<evidence type="ECO:0000313" key="2">
    <source>
        <dbReference type="EMBL" id="BBO86631.1"/>
    </source>
</evidence>
<keyword evidence="1" id="KW-1133">Transmembrane helix</keyword>